<reference evidence="5" key="2">
    <citation type="journal article" date="2021" name="PeerJ">
        <title>Extensive microbial diversity within the chicken gut microbiome revealed by metagenomics and culture.</title>
        <authorList>
            <person name="Gilroy R."/>
            <person name="Ravi A."/>
            <person name="Getino M."/>
            <person name="Pursley I."/>
            <person name="Horton D.L."/>
            <person name="Alikhan N.F."/>
            <person name="Baker D."/>
            <person name="Gharbi K."/>
            <person name="Hall N."/>
            <person name="Watson M."/>
            <person name="Adriaenssens E.M."/>
            <person name="Foster-Nyarko E."/>
            <person name="Jarju S."/>
            <person name="Secka A."/>
            <person name="Antonio M."/>
            <person name="Oren A."/>
            <person name="Chaudhuri R.R."/>
            <person name="La Ragione R."/>
            <person name="Hildebrand F."/>
            <person name="Pallen M.J."/>
        </authorList>
    </citation>
    <scope>NUCLEOTIDE SEQUENCE</scope>
    <source>
        <strain evidence="5">7293</strain>
    </source>
</reference>
<dbReference type="AlphaFoldDB" id="A0A9D9DY09"/>
<dbReference type="Pfam" id="PF00436">
    <property type="entry name" value="SSB"/>
    <property type="match status" value="1"/>
</dbReference>
<organism evidence="5 6">
    <name type="scientific">Candidatus Ornithospirochaeta stercoripullorum</name>
    <dbReference type="NCBI Taxonomy" id="2840899"/>
    <lineage>
        <taxon>Bacteria</taxon>
        <taxon>Pseudomonadati</taxon>
        <taxon>Spirochaetota</taxon>
        <taxon>Spirochaetia</taxon>
        <taxon>Spirochaetales</taxon>
        <taxon>Spirochaetaceae</taxon>
        <taxon>Spirochaetaceae incertae sedis</taxon>
        <taxon>Candidatus Ornithospirochaeta</taxon>
    </lineage>
</organism>
<reference evidence="5" key="1">
    <citation type="submission" date="2020-10" db="EMBL/GenBank/DDBJ databases">
        <authorList>
            <person name="Gilroy R."/>
        </authorList>
    </citation>
    <scope>NUCLEOTIDE SEQUENCE</scope>
    <source>
        <strain evidence="5">7293</strain>
    </source>
</reference>
<dbReference type="GO" id="GO:0006260">
    <property type="term" value="P:DNA replication"/>
    <property type="evidence" value="ECO:0007669"/>
    <property type="project" value="InterPro"/>
</dbReference>
<comment type="caution">
    <text evidence="5">The sequence shown here is derived from an EMBL/GenBank/DDBJ whole genome shotgun (WGS) entry which is preliminary data.</text>
</comment>
<keyword evidence="1 2" id="KW-0238">DNA-binding</keyword>
<sequence>MATDINSVVLVGRLTREATLRYTQSGSPVLSFTLAVNRSKRNADGSWTDEASFIDCVYFAPNSQNISQYLIKGKQVAVQGELRQNKWETDGQTRSKLEVVVNTLSLLSSGNQGQAAGGNFSSQYQQRPQQSMRAPEVQPSYVDSSVQNAMPGEGPESFEDDSIPF</sequence>
<name>A0A9D9DY09_9SPIO</name>
<dbReference type="InterPro" id="IPR012340">
    <property type="entry name" value="NA-bd_OB-fold"/>
</dbReference>
<dbReference type="InterPro" id="IPR000424">
    <property type="entry name" value="Primosome_PriB/ssb"/>
</dbReference>
<dbReference type="HAMAP" id="MF_00984">
    <property type="entry name" value="SSB"/>
    <property type="match status" value="1"/>
</dbReference>
<evidence type="ECO:0000256" key="2">
    <source>
        <dbReference type="HAMAP-Rule" id="MF_00984"/>
    </source>
</evidence>
<gene>
    <name evidence="5" type="primary">ssb</name>
    <name evidence="5" type="ORF">IAA97_01070</name>
</gene>
<feature type="region of interest" description="Disordered" evidence="4">
    <location>
        <begin position="112"/>
        <end position="165"/>
    </location>
</feature>
<dbReference type="InterPro" id="IPR011344">
    <property type="entry name" value="ssDNA-bd"/>
</dbReference>
<comment type="subunit">
    <text evidence="2">Homotetramer.</text>
</comment>
<dbReference type="GO" id="GO:0009295">
    <property type="term" value="C:nucleoid"/>
    <property type="evidence" value="ECO:0007669"/>
    <property type="project" value="TreeGrafter"/>
</dbReference>
<proteinExistence type="inferred from homology"/>
<evidence type="ECO:0000313" key="6">
    <source>
        <dbReference type="Proteomes" id="UP000823615"/>
    </source>
</evidence>
<dbReference type="GO" id="GO:0003697">
    <property type="term" value="F:single-stranded DNA binding"/>
    <property type="evidence" value="ECO:0007669"/>
    <property type="project" value="UniProtKB-UniRule"/>
</dbReference>
<dbReference type="Proteomes" id="UP000823615">
    <property type="component" value="Unassembled WGS sequence"/>
</dbReference>
<dbReference type="PROSITE" id="PS50935">
    <property type="entry name" value="SSB"/>
    <property type="match status" value="1"/>
</dbReference>
<evidence type="ECO:0000256" key="3">
    <source>
        <dbReference type="RuleBase" id="RU000524"/>
    </source>
</evidence>
<dbReference type="NCBIfam" id="TIGR00621">
    <property type="entry name" value="ssb"/>
    <property type="match status" value="1"/>
</dbReference>
<evidence type="ECO:0000313" key="5">
    <source>
        <dbReference type="EMBL" id="MBO8435558.1"/>
    </source>
</evidence>
<evidence type="ECO:0000256" key="1">
    <source>
        <dbReference type="ARBA" id="ARBA00023125"/>
    </source>
</evidence>
<evidence type="ECO:0000256" key="4">
    <source>
        <dbReference type="SAM" id="MobiDB-lite"/>
    </source>
</evidence>
<comment type="caution">
    <text evidence="2">Lacks conserved residue(s) required for the propagation of feature annotation.</text>
</comment>
<dbReference type="Gene3D" id="2.40.50.140">
    <property type="entry name" value="Nucleic acid-binding proteins"/>
    <property type="match status" value="1"/>
</dbReference>
<feature type="compositionally biased region" description="Polar residues" evidence="4">
    <location>
        <begin position="112"/>
        <end position="132"/>
    </location>
</feature>
<feature type="compositionally biased region" description="Acidic residues" evidence="4">
    <location>
        <begin position="156"/>
        <end position="165"/>
    </location>
</feature>
<dbReference type="CDD" id="cd04496">
    <property type="entry name" value="SSB_OBF"/>
    <property type="match status" value="1"/>
</dbReference>
<protein>
    <recommendedName>
        <fullName evidence="2 3">Single-stranded DNA-binding protein</fullName>
        <shortName evidence="2">SSB</shortName>
    </recommendedName>
</protein>
<dbReference type="SUPFAM" id="SSF50249">
    <property type="entry name" value="Nucleic acid-binding proteins"/>
    <property type="match status" value="1"/>
</dbReference>
<accession>A0A9D9DY09</accession>
<dbReference type="PANTHER" id="PTHR10302:SF0">
    <property type="entry name" value="SINGLE-STRANDED DNA-BINDING PROTEIN, MITOCHONDRIAL"/>
    <property type="match status" value="1"/>
</dbReference>
<dbReference type="EMBL" id="JADIMT010000019">
    <property type="protein sequence ID" value="MBO8435558.1"/>
    <property type="molecule type" value="Genomic_DNA"/>
</dbReference>
<dbReference type="PANTHER" id="PTHR10302">
    <property type="entry name" value="SINGLE-STRANDED DNA-BINDING PROTEIN"/>
    <property type="match status" value="1"/>
</dbReference>